<dbReference type="Pfam" id="PF00240">
    <property type="entry name" value="ubiquitin"/>
    <property type="match status" value="1"/>
</dbReference>
<evidence type="ECO:0000259" key="17">
    <source>
        <dbReference type="PROSITE" id="PS50089"/>
    </source>
</evidence>
<dbReference type="Gene3D" id="3.30.40.10">
    <property type="entry name" value="Zinc/RING finger domain, C3HC4 (zinc finger)"/>
    <property type="match status" value="1"/>
</dbReference>
<feature type="domain" description="YDG" evidence="18">
    <location>
        <begin position="426"/>
        <end position="589"/>
    </location>
</feature>
<keyword evidence="10 13" id="KW-0539">Nucleus</keyword>
<dbReference type="SUPFAM" id="SSF54236">
    <property type="entry name" value="Ubiquitin-like"/>
    <property type="match status" value="1"/>
</dbReference>
<comment type="caution">
    <text evidence="19">The sequence shown here is derived from an EMBL/GenBank/DDBJ whole genome shotgun (WGS) entry which is preliminary data.</text>
</comment>
<dbReference type="GO" id="GO:0044027">
    <property type="term" value="P:negative regulation of gene expression via chromosomal CpG island methylation"/>
    <property type="evidence" value="ECO:0007669"/>
    <property type="project" value="TreeGrafter"/>
</dbReference>
<dbReference type="SMART" id="SM00466">
    <property type="entry name" value="SRA"/>
    <property type="match status" value="1"/>
</dbReference>
<comment type="pathway">
    <text evidence="2">Protein modification; protein ubiquitination.</text>
</comment>
<dbReference type="InterPro" id="IPR021991">
    <property type="entry name" value="TTD_dom"/>
</dbReference>
<dbReference type="PANTHER" id="PTHR14140:SF45">
    <property type="entry name" value="RING-TYPE E3 UBIQUITIN TRANSFERASE"/>
    <property type="match status" value="1"/>
</dbReference>
<dbReference type="Pfam" id="PF00628">
    <property type="entry name" value="PHD"/>
    <property type="match status" value="1"/>
</dbReference>
<dbReference type="InterPro" id="IPR017907">
    <property type="entry name" value="Znf_RING_CS"/>
</dbReference>
<dbReference type="CDD" id="cd20388">
    <property type="entry name" value="Tudor_UHRF_rpt2"/>
    <property type="match status" value="1"/>
</dbReference>
<name>A0AAI8UUL9_BEMTA</name>
<dbReference type="PROSITE" id="PS00518">
    <property type="entry name" value="ZF_RING_1"/>
    <property type="match status" value="1"/>
</dbReference>
<dbReference type="PROSITE" id="PS50089">
    <property type="entry name" value="ZF_RING_2"/>
    <property type="match status" value="1"/>
</dbReference>
<keyword evidence="9" id="KW-0238">DNA-binding</keyword>
<dbReference type="GO" id="GO:0005634">
    <property type="term" value="C:nucleus"/>
    <property type="evidence" value="ECO:0007669"/>
    <property type="project" value="UniProtKB-SubCell"/>
</dbReference>
<keyword evidence="20" id="KW-1185">Reference proteome</keyword>
<dbReference type="InterPro" id="IPR011011">
    <property type="entry name" value="Znf_FYVE_PHD"/>
</dbReference>
<evidence type="ECO:0000256" key="10">
    <source>
        <dbReference type="ARBA" id="ARBA00023242"/>
    </source>
</evidence>
<evidence type="ECO:0000256" key="14">
    <source>
        <dbReference type="SAM" id="MobiDB-lite"/>
    </source>
</evidence>
<dbReference type="AlphaFoldDB" id="A0AAI8UUL9"/>
<dbReference type="SUPFAM" id="SSF57850">
    <property type="entry name" value="RING/U-box"/>
    <property type="match status" value="1"/>
</dbReference>
<evidence type="ECO:0000256" key="2">
    <source>
        <dbReference type="ARBA" id="ARBA00004906"/>
    </source>
</evidence>
<keyword evidence="8" id="KW-0862">Zinc</keyword>
<feature type="region of interest" description="Disordered" evidence="14">
    <location>
        <begin position="626"/>
        <end position="654"/>
    </location>
</feature>
<evidence type="ECO:0000256" key="9">
    <source>
        <dbReference type="ARBA" id="ARBA00023125"/>
    </source>
</evidence>
<dbReference type="Gene3D" id="2.30.30.140">
    <property type="match status" value="1"/>
</dbReference>
<evidence type="ECO:0000313" key="19">
    <source>
        <dbReference type="EMBL" id="CAH0746877.1"/>
    </source>
</evidence>
<dbReference type="SMART" id="SM00184">
    <property type="entry name" value="RING"/>
    <property type="match status" value="2"/>
</dbReference>
<dbReference type="SMART" id="SM00213">
    <property type="entry name" value="UBQ"/>
    <property type="match status" value="1"/>
</dbReference>
<dbReference type="Gene3D" id="3.10.20.90">
    <property type="entry name" value="Phosphatidylinositol 3-kinase Catalytic Subunit, Chain A, domain 1"/>
    <property type="match status" value="1"/>
</dbReference>
<keyword evidence="11" id="KW-0131">Cell cycle</keyword>
<dbReference type="InterPro" id="IPR029071">
    <property type="entry name" value="Ubiquitin-like_domsf"/>
</dbReference>
<accession>A0AAI8UUL9</accession>
<sequence length="775" mass="87370">MYVQVRTIDGKQKITLNVSKTISVENFRKEVEKAFDVPCDKQRLFYRGKQLEDEHSLFDYNVNVNDVIQLMVRQAVPEPSTSTSSEAKSTEVGEEPAEEEEKPSTSTKVESKYFKIGDHVDAKDSIYGAWFEGQIVDIIKVTKDDKPKSSEVDDNDGETKTSDENEKQENEIKDESDLEFMIAFKCYPDDPPAPIKLNDIRPRMSVKVSIDDVKVGDRVLVNYNIEEPTQRGYWYDCLVKSITKSRKNPELVGTLSVGTENISLENCKIKFTDELMKVETVKLMKDRTAEEESRMQDESTDSRANAPYCTRCNDNPRRNCKECGCHVCGKKDEPAQQLMCDECNMPYHIWCLNPPLESIPDIDEWYCAECKNDENEIVKAGEKLKDSKKKAKMASKKNNTSRDWGKGMACVGRMKECSIVPSNHFGPVPGVEVGTLWKFRLQASEAGIHRPHVAGIHGRESEGAYSIVLSGGYEDDVDDGEEFLYTGSGGRDLSGNKRTADQSSDQKLTRMNRALALNCNAPLNDKEGATAKDWKGGKPVRVVRNYKAAKHSKYAPEDGNRYDGIYKVVKYYPEKGKSGFIVWRYLIRRDDPTPAPWTKAGKKHIEAHNLEMKYPDGYLEALEAKKSLEGPDTPQSAKKKRVLKELSDTQSPPAKKTKVAAYKLPAEDKSLIDADTLNTKLWESCTALLSQGKQKFLDQVQESFVCICCQELVHEPVTTPCSHNICHGCLKRSFNASVYTCPHCRADLGNKYELKVNKNLSTVLLSLFPGYQTGR</sequence>
<dbReference type="GO" id="GO:0016567">
    <property type="term" value="P:protein ubiquitination"/>
    <property type="evidence" value="ECO:0007669"/>
    <property type="project" value="TreeGrafter"/>
</dbReference>
<dbReference type="EMBL" id="CAKKNF020000004">
    <property type="protein sequence ID" value="CAH0746877.1"/>
    <property type="molecule type" value="Genomic_DNA"/>
</dbReference>
<dbReference type="InterPro" id="IPR013083">
    <property type="entry name" value="Znf_RING/FYVE/PHD"/>
</dbReference>
<comment type="catalytic activity">
    <reaction evidence="1">
        <text>S-ubiquitinyl-[E2 ubiquitin-conjugating enzyme]-L-cysteine + [acceptor protein]-L-lysine = [E2 ubiquitin-conjugating enzyme]-L-cysteine + N(6)-ubiquitinyl-[acceptor protein]-L-lysine.</text>
        <dbReference type="EC" id="2.3.2.27"/>
    </reaction>
</comment>
<dbReference type="EC" id="2.3.2.27" evidence="3"/>
<evidence type="ECO:0000256" key="11">
    <source>
        <dbReference type="ARBA" id="ARBA00023306"/>
    </source>
</evidence>
<evidence type="ECO:0000256" key="12">
    <source>
        <dbReference type="PROSITE-ProRule" id="PRU00175"/>
    </source>
</evidence>
<dbReference type="Gene3D" id="2.30.280.10">
    <property type="entry name" value="SRA-YDG"/>
    <property type="match status" value="1"/>
</dbReference>
<dbReference type="Pfam" id="PF02182">
    <property type="entry name" value="SAD_SRA"/>
    <property type="match status" value="1"/>
</dbReference>
<dbReference type="PANTHER" id="PTHR14140">
    <property type="entry name" value="E3 UBIQUITIN-PROTEIN LIGASE UHRF-RELATED"/>
    <property type="match status" value="1"/>
</dbReference>
<dbReference type="InterPro" id="IPR001841">
    <property type="entry name" value="Znf_RING"/>
</dbReference>
<dbReference type="GO" id="GO:0008270">
    <property type="term" value="F:zinc ion binding"/>
    <property type="evidence" value="ECO:0007669"/>
    <property type="project" value="UniProtKB-KW"/>
</dbReference>
<keyword evidence="6 12" id="KW-0863">Zinc-finger</keyword>
<dbReference type="InterPro" id="IPR019956">
    <property type="entry name" value="Ubiquitin_dom"/>
</dbReference>
<feature type="compositionally biased region" description="Low complexity" evidence="14">
    <location>
        <begin position="75"/>
        <end position="87"/>
    </location>
</feature>
<organism evidence="19 20">
    <name type="scientific">Bemisia tabaci</name>
    <name type="common">Sweetpotato whitefly</name>
    <name type="synonym">Aleurodes tabaci</name>
    <dbReference type="NCBI Taxonomy" id="7038"/>
    <lineage>
        <taxon>Eukaryota</taxon>
        <taxon>Metazoa</taxon>
        <taxon>Ecdysozoa</taxon>
        <taxon>Arthropoda</taxon>
        <taxon>Hexapoda</taxon>
        <taxon>Insecta</taxon>
        <taxon>Pterygota</taxon>
        <taxon>Neoptera</taxon>
        <taxon>Paraneoptera</taxon>
        <taxon>Hemiptera</taxon>
        <taxon>Sternorrhyncha</taxon>
        <taxon>Aleyrodoidea</taxon>
        <taxon>Aleyrodidae</taxon>
        <taxon>Aleyrodinae</taxon>
        <taxon>Bemisia</taxon>
    </lineage>
</organism>
<protein>
    <recommendedName>
        <fullName evidence="3">RING-type E3 ubiquitin transferase</fullName>
        <ecNumber evidence="3">2.3.2.27</ecNumber>
    </recommendedName>
</protein>
<dbReference type="PRINTS" id="PR00348">
    <property type="entry name" value="UBIQUITIN"/>
</dbReference>
<proteinExistence type="predicted"/>
<feature type="region of interest" description="Disordered" evidence="14">
    <location>
        <begin position="75"/>
        <end position="108"/>
    </location>
</feature>
<gene>
    <name evidence="19" type="ORF">BEMITA_LOCUS43</name>
</gene>
<dbReference type="Gene3D" id="2.30.30.1150">
    <property type="match status" value="1"/>
</dbReference>
<feature type="region of interest" description="Disordered" evidence="14">
    <location>
        <begin position="144"/>
        <end position="174"/>
    </location>
</feature>
<dbReference type="PROSITE" id="PS50053">
    <property type="entry name" value="UBIQUITIN_2"/>
    <property type="match status" value="1"/>
</dbReference>
<dbReference type="CDD" id="cd01797">
    <property type="entry name" value="Ubl_UHRF"/>
    <property type="match status" value="1"/>
</dbReference>
<dbReference type="CDD" id="cd15525">
    <property type="entry name" value="PHD_UHRF1_2"/>
    <property type="match status" value="1"/>
</dbReference>
<dbReference type="CDD" id="cd20387">
    <property type="entry name" value="Tudor_UHRF_rpt1"/>
    <property type="match status" value="1"/>
</dbReference>
<dbReference type="InterPro" id="IPR015947">
    <property type="entry name" value="PUA-like_sf"/>
</dbReference>
<feature type="domain" description="RING-type" evidence="17">
    <location>
        <begin position="706"/>
        <end position="745"/>
    </location>
</feature>
<dbReference type="PROSITE" id="PS50016">
    <property type="entry name" value="ZF_PHD_2"/>
    <property type="match status" value="1"/>
</dbReference>
<dbReference type="PROSITE" id="PS51015">
    <property type="entry name" value="YDG"/>
    <property type="match status" value="1"/>
</dbReference>
<dbReference type="Proteomes" id="UP001152759">
    <property type="component" value="Unassembled WGS sequence"/>
</dbReference>
<keyword evidence="5" id="KW-0479">Metal-binding</keyword>
<dbReference type="InterPro" id="IPR003105">
    <property type="entry name" value="SRA_YDG"/>
</dbReference>
<feature type="domain" description="PHD-type" evidence="15">
    <location>
        <begin position="322"/>
        <end position="373"/>
    </location>
</feature>
<evidence type="ECO:0000256" key="1">
    <source>
        <dbReference type="ARBA" id="ARBA00000900"/>
    </source>
</evidence>
<dbReference type="GO" id="GO:0061630">
    <property type="term" value="F:ubiquitin protein ligase activity"/>
    <property type="evidence" value="ECO:0007669"/>
    <property type="project" value="UniProtKB-EC"/>
</dbReference>
<keyword evidence="4" id="KW-0808">Transferase</keyword>
<dbReference type="Pfam" id="PF12148">
    <property type="entry name" value="TTD"/>
    <property type="match status" value="1"/>
</dbReference>
<dbReference type="SUPFAM" id="SSF57903">
    <property type="entry name" value="FYVE/PHD zinc finger"/>
    <property type="match status" value="1"/>
</dbReference>
<feature type="compositionally biased region" description="Acidic residues" evidence="14">
    <location>
        <begin position="92"/>
        <end position="101"/>
    </location>
</feature>
<reference evidence="19" key="1">
    <citation type="submission" date="2021-12" db="EMBL/GenBank/DDBJ databases">
        <authorList>
            <person name="King R."/>
        </authorList>
    </citation>
    <scope>NUCLEOTIDE SEQUENCE</scope>
</reference>
<evidence type="ECO:0000256" key="13">
    <source>
        <dbReference type="PROSITE-ProRule" id="PRU00358"/>
    </source>
</evidence>
<evidence type="ECO:0000313" key="20">
    <source>
        <dbReference type="Proteomes" id="UP001152759"/>
    </source>
</evidence>
<dbReference type="InterPro" id="IPR019787">
    <property type="entry name" value="Znf_PHD-finger"/>
</dbReference>
<dbReference type="InterPro" id="IPR000626">
    <property type="entry name" value="Ubiquitin-like_dom"/>
</dbReference>
<dbReference type="GO" id="GO:0003677">
    <property type="term" value="F:DNA binding"/>
    <property type="evidence" value="ECO:0007669"/>
    <property type="project" value="UniProtKB-KW"/>
</dbReference>
<dbReference type="SMART" id="SM00249">
    <property type="entry name" value="PHD"/>
    <property type="match status" value="1"/>
</dbReference>
<dbReference type="FunFam" id="3.30.40.10:FF:000066">
    <property type="entry name" value="E3 ubiquitin-protein ligase UHRF2 isoform X1"/>
    <property type="match status" value="1"/>
</dbReference>
<dbReference type="InterPro" id="IPR045134">
    <property type="entry name" value="UHRF1/2-like"/>
</dbReference>
<evidence type="ECO:0000259" key="18">
    <source>
        <dbReference type="PROSITE" id="PS51015"/>
    </source>
</evidence>
<evidence type="ECO:0000256" key="4">
    <source>
        <dbReference type="ARBA" id="ARBA00022679"/>
    </source>
</evidence>
<evidence type="ECO:0000256" key="5">
    <source>
        <dbReference type="ARBA" id="ARBA00022723"/>
    </source>
</evidence>
<evidence type="ECO:0000256" key="8">
    <source>
        <dbReference type="ARBA" id="ARBA00022833"/>
    </source>
</evidence>
<dbReference type="InterPro" id="IPR001965">
    <property type="entry name" value="Znf_PHD"/>
</dbReference>
<dbReference type="FunFam" id="2.30.280.10:FF:000001">
    <property type="entry name" value="E3 ubiquitin-protein ligase UHRF1 isoform 1"/>
    <property type="match status" value="1"/>
</dbReference>
<dbReference type="InterPro" id="IPR036987">
    <property type="entry name" value="SRA-YDG_sf"/>
</dbReference>
<keyword evidence="7" id="KW-0833">Ubl conjugation pathway</keyword>
<feature type="domain" description="Ubiquitin-like" evidence="16">
    <location>
        <begin position="1"/>
        <end position="74"/>
    </location>
</feature>
<evidence type="ECO:0000259" key="15">
    <source>
        <dbReference type="PROSITE" id="PS50016"/>
    </source>
</evidence>
<evidence type="ECO:0000259" key="16">
    <source>
        <dbReference type="PROSITE" id="PS50053"/>
    </source>
</evidence>
<evidence type="ECO:0000256" key="7">
    <source>
        <dbReference type="ARBA" id="ARBA00022786"/>
    </source>
</evidence>
<evidence type="ECO:0000256" key="6">
    <source>
        <dbReference type="ARBA" id="ARBA00022771"/>
    </source>
</evidence>
<dbReference type="SUPFAM" id="SSF88697">
    <property type="entry name" value="PUA domain-like"/>
    <property type="match status" value="1"/>
</dbReference>
<evidence type="ECO:0000256" key="3">
    <source>
        <dbReference type="ARBA" id="ARBA00012483"/>
    </source>
</evidence>
<comment type="subcellular location">
    <subcellularLocation>
        <location evidence="13">Nucleus</location>
    </subcellularLocation>
</comment>